<dbReference type="Gene3D" id="3.40.50.2000">
    <property type="entry name" value="Glycogen Phosphorylase B"/>
    <property type="match status" value="2"/>
</dbReference>
<dbReference type="AlphaFoldDB" id="A0A7V5CU00"/>
<organism evidence="2">
    <name type="scientific">Acidobacterium capsulatum</name>
    <dbReference type="NCBI Taxonomy" id="33075"/>
    <lineage>
        <taxon>Bacteria</taxon>
        <taxon>Pseudomonadati</taxon>
        <taxon>Acidobacteriota</taxon>
        <taxon>Terriglobia</taxon>
        <taxon>Terriglobales</taxon>
        <taxon>Acidobacteriaceae</taxon>
        <taxon>Acidobacterium</taxon>
    </lineage>
</organism>
<comment type="similarity">
    <text evidence="1">Belongs to the glycosyltransferase 20 family.</text>
</comment>
<name>A0A7V5CU00_9BACT</name>
<dbReference type="EMBL" id="DTKL01000073">
    <property type="protein sequence ID" value="HGY95371.1"/>
    <property type="molecule type" value="Genomic_DNA"/>
</dbReference>
<evidence type="ECO:0000313" key="2">
    <source>
        <dbReference type="EMBL" id="HGY95371.1"/>
    </source>
</evidence>
<proteinExistence type="inferred from homology"/>
<dbReference type="PANTHER" id="PTHR10788">
    <property type="entry name" value="TREHALOSE-6-PHOSPHATE SYNTHASE"/>
    <property type="match status" value="1"/>
</dbReference>
<dbReference type="GO" id="GO:0005992">
    <property type="term" value="P:trehalose biosynthetic process"/>
    <property type="evidence" value="ECO:0007669"/>
    <property type="project" value="InterPro"/>
</dbReference>
<reference evidence="2" key="1">
    <citation type="journal article" date="2020" name="mSystems">
        <title>Genome- and Community-Level Interaction Insights into Carbon Utilization and Element Cycling Functions of Hydrothermarchaeota in Hydrothermal Sediment.</title>
        <authorList>
            <person name="Zhou Z."/>
            <person name="Liu Y."/>
            <person name="Xu W."/>
            <person name="Pan J."/>
            <person name="Luo Z.H."/>
            <person name="Li M."/>
        </authorList>
    </citation>
    <scope>NUCLEOTIDE SEQUENCE [LARGE SCALE GENOMIC DNA]</scope>
    <source>
        <strain evidence="2">SpSt-855</strain>
    </source>
</reference>
<dbReference type="Pfam" id="PF00982">
    <property type="entry name" value="Glyco_transf_20"/>
    <property type="match status" value="1"/>
</dbReference>
<evidence type="ECO:0000256" key="1">
    <source>
        <dbReference type="ARBA" id="ARBA00008799"/>
    </source>
</evidence>
<accession>A0A7V5CU00</accession>
<dbReference type="GO" id="GO:0005829">
    <property type="term" value="C:cytosol"/>
    <property type="evidence" value="ECO:0007669"/>
    <property type="project" value="TreeGrafter"/>
</dbReference>
<comment type="caution">
    <text evidence="2">The sequence shown here is derived from an EMBL/GenBank/DDBJ whole genome shotgun (WGS) entry which is preliminary data.</text>
</comment>
<dbReference type="GO" id="GO:0004805">
    <property type="term" value="F:trehalose-phosphatase activity"/>
    <property type="evidence" value="ECO:0007669"/>
    <property type="project" value="TreeGrafter"/>
</dbReference>
<dbReference type="PANTHER" id="PTHR10788:SF106">
    <property type="entry name" value="BCDNA.GH08860"/>
    <property type="match status" value="1"/>
</dbReference>
<gene>
    <name evidence="2" type="ORF">ENW50_11915</name>
</gene>
<protein>
    <submittedName>
        <fullName evidence="2">Trehalose-6-phosphate synthase</fullName>
    </submittedName>
</protein>
<dbReference type="InterPro" id="IPR001830">
    <property type="entry name" value="Glyco_trans_20"/>
</dbReference>
<dbReference type="CDD" id="cd03788">
    <property type="entry name" value="GT20_TPS"/>
    <property type="match status" value="1"/>
</dbReference>
<dbReference type="GO" id="GO:0003825">
    <property type="term" value="F:alpha,alpha-trehalose-phosphate synthase (UDP-forming) activity"/>
    <property type="evidence" value="ECO:0007669"/>
    <property type="project" value="TreeGrafter"/>
</dbReference>
<dbReference type="SUPFAM" id="SSF53756">
    <property type="entry name" value="UDP-Glycosyltransferase/glycogen phosphorylase"/>
    <property type="match status" value="1"/>
</dbReference>
<sequence length="487" mass="55849">MKEREVVIVSNRLPLSIKHDQGVTKARRSSGGLVTALLPILRDKGGVWIGNAGTHEDEHVTELLQEETRNEGFGCVPIYVTEQEDRNFYEGFSNQVLWPLFHDFIGECRFEPAYWEFYRKVNGKFADAVMSVYRGDQTLWVHDYQLMHVAAALRERGCKGRIAFFLHTPFPSYDVFAKLPWRRDLLLSLLQYDLIGLQTERDTRNLVSCLRRLVPEAVMSTTHTAHHVMFQGRRIVIQDFPISIDFEEFSLAAREPEVEERTRSIIARMGMGQMIFGVDRQDYTKGIPHRLRAYGALLRRRPDLVGRVRLVQIVVPSRQNIPGYEALKARIEHLVASINGEFTQPGWVPIHYIHRSIPREELLALYRAANVALVTPLKDGMNLVAKEFCATRIDDHGVLVLSEFAGAAAEMYRGALLVNPFDVEGVAGALEQALEMPLNQQQERMRKLRRFLKHANVHRWVNEFMQVIEHVNHHGSTRSHQGSARSK</sequence>